<evidence type="ECO:0000313" key="3">
    <source>
        <dbReference type="Proteomes" id="UP000636709"/>
    </source>
</evidence>
<protein>
    <submittedName>
        <fullName evidence="2">Uncharacterized protein</fullName>
    </submittedName>
</protein>
<reference evidence="2" key="1">
    <citation type="submission" date="2020-07" db="EMBL/GenBank/DDBJ databases">
        <title>Genome sequence and genetic diversity analysis of an under-domesticated orphan crop, white fonio (Digitaria exilis).</title>
        <authorList>
            <person name="Bennetzen J.L."/>
            <person name="Chen S."/>
            <person name="Ma X."/>
            <person name="Wang X."/>
            <person name="Yssel A.E.J."/>
            <person name="Chaluvadi S.R."/>
            <person name="Johnson M."/>
            <person name="Gangashetty P."/>
            <person name="Hamidou F."/>
            <person name="Sanogo M.D."/>
            <person name="Zwaenepoel A."/>
            <person name="Wallace J."/>
            <person name="Van De Peer Y."/>
            <person name="Van Deynze A."/>
        </authorList>
    </citation>
    <scope>NUCLEOTIDE SEQUENCE</scope>
    <source>
        <tissue evidence="2">Leaves</tissue>
    </source>
</reference>
<comment type="caution">
    <text evidence="2">The sequence shown here is derived from an EMBL/GenBank/DDBJ whole genome shotgun (WGS) entry which is preliminary data.</text>
</comment>
<accession>A0A835E5W3</accession>
<dbReference type="PANTHER" id="PTHR31170:SF25">
    <property type="entry name" value="BNAA09G04570D PROTEIN"/>
    <property type="match status" value="1"/>
</dbReference>
<dbReference type="Pfam" id="PF03140">
    <property type="entry name" value="DUF247"/>
    <property type="match status" value="1"/>
</dbReference>
<evidence type="ECO:0000256" key="1">
    <source>
        <dbReference type="SAM" id="Phobius"/>
    </source>
</evidence>
<sequence>MATTETEFVTAPSTPEPDTLQIVVEQKLRRQQDDGDVGGSSSSSMTIFRVPAHVRDASKDLYEPRLVSIGPYYRGRDELRTMEQHKWRYLHELLAQYTEASLADCVSAVRDVEHQARRCYSERTDIFDDSGDGFAEMLLLDGCFVLKFFINWYARVPDKLCDVGWGLPQILSDLELMENQIPFFVLESLYRALSPDAANIRLDLLMLIVPKFGLDNWTLCKQLLDGVLLPTQAEEMEIDHLLHLLYLAFVLTAEELEAIPASPTLLARCVSWLRQMWLSFNTAVSVRFAFVRDMPRVPGWTRLCTFMAFVHKVSAWFTKLLALIRVNNTRTEQDEEEPPEPPIMVVPNVTLLREAGVRFETKASARHMLDVTFDAARGVLRMPRVKVDYADKAQLVNLIAFEQARGSSSNGNNKLLSSYAALVGSLVRTGEDVEHLKRHDVIDNLLSCDHDAATEFFQRLGDCSSLDYSEEHHFAGMFEDLSQYYHSSWQRHKAKFVRDHCSSPWAVLAFVVAGCAFFFALVKFSTTIYSLSHPYCHCLVLASATSSMQMCHVVVPRKIIIY</sequence>
<proteinExistence type="predicted"/>
<keyword evidence="1" id="KW-0472">Membrane</keyword>
<dbReference type="InterPro" id="IPR004158">
    <property type="entry name" value="DUF247_pln"/>
</dbReference>
<name>A0A835E5W3_9POAL</name>
<dbReference type="OrthoDB" id="1589813at2759"/>
<dbReference type="AlphaFoldDB" id="A0A835E5W3"/>
<gene>
    <name evidence="2" type="ORF">HU200_050639</name>
</gene>
<dbReference type="Proteomes" id="UP000636709">
    <property type="component" value="Unassembled WGS sequence"/>
</dbReference>
<keyword evidence="3" id="KW-1185">Reference proteome</keyword>
<dbReference type="EMBL" id="JACEFO010002254">
    <property type="protein sequence ID" value="KAF8670611.1"/>
    <property type="molecule type" value="Genomic_DNA"/>
</dbReference>
<evidence type="ECO:0000313" key="2">
    <source>
        <dbReference type="EMBL" id="KAF8670611.1"/>
    </source>
</evidence>
<organism evidence="2 3">
    <name type="scientific">Digitaria exilis</name>
    <dbReference type="NCBI Taxonomy" id="1010633"/>
    <lineage>
        <taxon>Eukaryota</taxon>
        <taxon>Viridiplantae</taxon>
        <taxon>Streptophyta</taxon>
        <taxon>Embryophyta</taxon>
        <taxon>Tracheophyta</taxon>
        <taxon>Spermatophyta</taxon>
        <taxon>Magnoliopsida</taxon>
        <taxon>Liliopsida</taxon>
        <taxon>Poales</taxon>
        <taxon>Poaceae</taxon>
        <taxon>PACMAD clade</taxon>
        <taxon>Panicoideae</taxon>
        <taxon>Panicodae</taxon>
        <taxon>Paniceae</taxon>
        <taxon>Anthephorinae</taxon>
        <taxon>Digitaria</taxon>
    </lineage>
</organism>
<keyword evidence="1" id="KW-0812">Transmembrane</keyword>
<feature type="transmembrane region" description="Helical" evidence="1">
    <location>
        <begin position="505"/>
        <end position="522"/>
    </location>
</feature>
<dbReference type="PANTHER" id="PTHR31170">
    <property type="entry name" value="BNAC04G53230D PROTEIN"/>
    <property type="match status" value="1"/>
</dbReference>
<keyword evidence="1" id="KW-1133">Transmembrane helix</keyword>